<evidence type="ECO:0000313" key="4">
    <source>
        <dbReference type="EMBL" id="NHN31424.1"/>
    </source>
</evidence>
<dbReference type="InterPro" id="IPR000917">
    <property type="entry name" value="Sulfatase_N"/>
</dbReference>
<dbReference type="Pfam" id="PF00884">
    <property type="entry name" value="Sulfatase"/>
    <property type="match status" value="1"/>
</dbReference>
<protein>
    <submittedName>
        <fullName evidence="4">Sulfatase-like hydrolase/transferase</fullName>
    </submittedName>
</protein>
<dbReference type="Proteomes" id="UP001165962">
    <property type="component" value="Unassembled WGS sequence"/>
</dbReference>
<accession>A0ABX0J568</accession>
<dbReference type="SUPFAM" id="SSF53649">
    <property type="entry name" value="Alkaline phosphatase-like"/>
    <property type="match status" value="1"/>
</dbReference>
<evidence type="ECO:0000256" key="2">
    <source>
        <dbReference type="ARBA" id="ARBA00022801"/>
    </source>
</evidence>
<evidence type="ECO:0000256" key="1">
    <source>
        <dbReference type="ARBA" id="ARBA00022723"/>
    </source>
</evidence>
<dbReference type="PANTHER" id="PTHR45953">
    <property type="entry name" value="IDURONATE 2-SULFATASE"/>
    <property type="match status" value="1"/>
</dbReference>
<comment type="caution">
    <text evidence="4">The sequence shown here is derived from an EMBL/GenBank/DDBJ whole genome shotgun (WGS) entry which is preliminary data.</text>
</comment>
<reference evidence="4" key="1">
    <citation type="submission" date="2020-03" db="EMBL/GenBank/DDBJ databases">
        <title>Draft sequencing of Paenibacilllus sp. S3N08.</title>
        <authorList>
            <person name="Kim D.-U."/>
        </authorList>
    </citation>
    <scope>NUCLEOTIDE SEQUENCE</scope>
    <source>
        <strain evidence="4">S3N08</strain>
    </source>
</reference>
<evidence type="ECO:0000313" key="5">
    <source>
        <dbReference type="Proteomes" id="UP001165962"/>
    </source>
</evidence>
<keyword evidence="1" id="KW-0479">Metal-binding</keyword>
<dbReference type="EMBL" id="JAAOIW010000005">
    <property type="protein sequence ID" value="NHN31424.1"/>
    <property type="molecule type" value="Genomic_DNA"/>
</dbReference>
<evidence type="ECO:0000259" key="3">
    <source>
        <dbReference type="Pfam" id="PF00884"/>
    </source>
</evidence>
<dbReference type="InterPro" id="IPR017850">
    <property type="entry name" value="Alkaline_phosphatase_core_sf"/>
</dbReference>
<dbReference type="PANTHER" id="PTHR45953:SF1">
    <property type="entry name" value="IDURONATE 2-SULFATASE"/>
    <property type="match status" value="1"/>
</dbReference>
<organism evidence="4 5">
    <name type="scientific">Paenibacillus agricola</name>
    <dbReference type="NCBI Taxonomy" id="2716264"/>
    <lineage>
        <taxon>Bacteria</taxon>
        <taxon>Bacillati</taxon>
        <taxon>Bacillota</taxon>
        <taxon>Bacilli</taxon>
        <taxon>Bacillales</taxon>
        <taxon>Paenibacillaceae</taxon>
        <taxon>Paenibacillus</taxon>
    </lineage>
</organism>
<keyword evidence="5" id="KW-1185">Reference proteome</keyword>
<gene>
    <name evidence="4" type="ORF">G9U52_16425</name>
</gene>
<dbReference type="Gene3D" id="3.40.720.10">
    <property type="entry name" value="Alkaline Phosphatase, subunit A"/>
    <property type="match status" value="1"/>
</dbReference>
<name>A0ABX0J568_9BACL</name>
<sequence length="464" mass="52481">MESTIKPNLLFIMADQFRWDGIECIGNWTRTPHLNRLAGEGITFTQCVTNSPLCLPARTALATGLYPHQTGVWTNIRGYDLPENSRTWMQDVQAAGYRTSLFGKSHHHRYQGDLRDREYLMRAYGFEDVHEIAGPRASMEARSDMTDEWERQGLWQSYIEDYEERYANKPYVARPSPLPLALYADIYVAQKAKQYLTAYEDERPWCCMLSFGGPHEPWDTPEPYASSYNPKQMPKAIAKLTGSMQRPQGMLDEMMAKPEYAPLMDEQEIALLRANYAGNISLIDDQIGEVLGVLEKRGELDNTVIVFTSDHGEMNGDFGLLYKSNFLKSSAQVPLIVRTPATRTSSQAGSLLETVVELMDVGATLVELSGGSLLYSQNARSLCAVMDNPALVHRTDALSEINQETMLLTEWWKIVLNREAEAYLLFNVHNDPCEQINLAGDPNYEPIVEKLKKRIAERMAEGAD</sequence>
<dbReference type="RefSeq" id="WP_166151422.1">
    <property type="nucleotide sequence ID" value="NZ_JAAOIW010000005.1"/>
</dbReference>
<feature type="domain" description="Sulfatase N-terminal" evidence="3">
    <location>
        <begin position="7"/>
        <end position="370"/>
    </location>
</feature>
<keyword evidence="2" id="KW-0378">Hydrolase</keyword>
<proteinExistence type="predicted"/>